<accession>A0ABR2SHI4</accession>
<comment type="caution">
    <text evidence="1">The sequence shown here is derived from an EMBL/GenBank/DDBJ whole genome shotgun (WGS) entry which is preliminary data.</text>
</comment>
<dbReference type="InterPro" id="IPR032675">
    <property type="entry name" value="LRR_dom_sf"/>
</dbReference>
<evidence type="ECO:0000313" key="2">
    <source>
        <dbReference type="Proteomes" id="UP001396334"/>
    </source>
</evidence>
<proteinExistence type="predicted"/>
<keyword evidence="2" id="KW-1185">Reference proteome</keyword>
<organism evidence="1 2">
    <name type="scientific">Hibiscus sabdariffa</name>
    <name type="common">roselle</name>
    <dbReference type="NCBI Taxonomy" id="183260"/>
    <lineage>
        <taxon>Eukaryota</taxon>
        <taxon>Viridiplantae</taxon>
        <taxon>Streptophyta</taxon>
        <taxon>Embryophyta</taxon>
        <taxon>Tracheophyta</taxon>
        <taxon>Spermatophyta</taxon>
        <taxon>Magnoliopsida</taxon>
        <taxon>eudicotyledons</taxon>
        <taxon>Gunneridae</taxon>
        <taxon>Pentapetalae</taxon>
        <taxon>rosids</taxon>
        <taxon>malvids</taxon>
        <taxon>Malvales</taxon>
        <taxon>Malvaceae</taxon>
        <taxon>Malvoideae</taxon>
        <taxon>Hibiscus</taxon>
    </lineage>
</organism>
<evidence type="ECO:0000313" key="1">
    <source>
        <dbReference type="EMBL" id="KAK9024379.1"/>
    </source>
</evidence>
<dbReference type="EMBL" id="JBBPBN010000015">
    <property type="protein sequence ID" value="KAK9024379.1"/>
    <property type="molecule type" value="Genomic_DNA"/>
</dbReference>
<protein>
    <submittedName>
        <fullName evidence="1">Uncharacterized protein</fullName>
    </submittedName>
</protein>
<sequence length="105" mass="11825">MVDFLTCEPLNVGFGAIVEHCKDLIRLSFFGLLTDRVFEYIGRYAKKLEMLSMAFSGGDNVIPLDVFFLCEFQSMQVASDSGVMMIDDYTNSSSKPPQVLWDCFA</sequence>
<name>A0ABR2SHI4_9ROSI</name>
<dbReference type="Gene3D" id="3.80.10.10">
    <property type="entry name" value="Ribonuclease Inhibitor"/>
    <property type="match status" value="1"/>
</dbReference>
<dbReference type="Proteomes" id="UP001396334">
    <property type="component" value="Unassembled WGS sequence"/>
</dbReference>
<gene>
    <name evidence="1" type="ORF">V6N11_004543</name>
</gene>
<reference evidence="1 2" key="1">
    <citation type="journal article" date="2024" name="G3 (Bethesda)">
        <title>Genome assembly of Hibiscus sabdariffa L. provides insights into metabolisms of medicinal natural products.</title>
        <authorList>
            <person name="Kim T."/>
        </authorList>
    </citation>
    <scope>NUCLEOTIDE SEQUENCE [LARGE SCALE GENOMIC DNA]</scope>
    <source>
        <strain evidence="1">TK-2024</strain>
        <tissue evidence="1">Old leaves</tissue>
    </source>
</reference>